<evidence type="ECO:0000313" key="7">
    <source>
        <dbReference type="Proteomes" id="UP001152795"/>
    </source>
</evidence>
<evidence type="ECO:0000256" key="1">
    <source>
        <dbReference type="ARBA" id="ARBA00011009"/>
    </source>
</evidence>
<comment type="similarity">
    <text evidence="1">Belongs to the NAD-dependent glycerol-3-phosphate dehydrogenase family.</text>
</comment>
<dbReference type="InterPro" id="IPR008927">
    <property type="entry name" value="6-PGluconate_DH-like_C_sf"/>
</dbReference>
<dbReference type="PANTHER" id="PTHR11728:SF8">
    <property type="entry name" value="GLYCEROL-3-PHOSPHATE DEHYDROGENASE [NAD(+)]-RELATED"/>
    <property type="match status" value="1"/>
</dbReference>
<protein>
    <recommendedName>
        <fullName evidence="2">glycerol-3-phosphate dehydrogenase (NAD(+))</fullName>
        <ecNumber evidence="2">1.1.1.8</ecNumber>
    </recommendedName>
</protein>
<keyword evidence="4" id="KW-0520">NAD</keyword>
<keyword evidence="3" id="KW-0560">Oxidoreductase</keyword>
<dbReference type="AlphaFoldDB" id="A0A6S7IDK9"/>
<dbReference type="FunFam" id="1.10.1040.10:FF:000004">
    <property type="entry name" value="Glycerol-3-phosphate dehydrogenase [NAD(+)]"/>
    <property type="match status" value="1"/>
</dbReference>
<dbReference type="GO" id="GO:0005975">
    <property type="term" value="P:carbohydrate metabolic process"/>
    <property type="evidence" value="ECO:0007669"/>
    <property type="project" value="InterPro"/>
</dbReference>
<keyword evidence="7" id="KW-1185">Reference proteome</keyword>
<evidence type="ECO:0000256" key="4">
    <source>
        <dbReference type="ARBA" id="ARBA00023027"/>
    </source>
</evidence>
<dbReference type="InterPro" id="IPR006109">
    <property type="entry name" value="G3P_DH_NAD-dep_C"/>
</dbReference>
<comment type="caution">
    <text evidence="6">The sequence shown here is derived from an EMBL/GenBank/DDBJ whole genome shotgun (WGS) entry which is preliminary data.</text>
</comment>
<dbReference type="Pfam" id="PF07479">
    <property type="entry name" value="NAD_Gly3P_dh_C"/>
    <property type="match status" value="1"/>
</dbReference>
<dbReference type="Proteomes" id="UP001152795">
    <property type="component" value="Unassembled WGS sequence"/>
</dbReference>
<dbReference type="PRINTS" id="PR00077">
    <property type="entry name" value="GPDHDRGNASE"/>
</dbReference>
<dbReference type="Gene3D" id="1.10.1040.10">
    <property type="entry name" value="N-(1-d-carboxylethyl)-l-norvaline Dehydrogenase, domain 2"/>
    <property type="match status" value="1"/>
</dbReference>
<organism evidence="6 7">
    <name type="scientific">Paramuricea clavata</name>
    <name type="common">Red gorgonian</name>
    <name type="synonym">Violescent sea-whip</name>
    <dbReference type="NCBI Taxonomy" id="317549"/>
    <lineage>
        <taxon>Eukaryota</taxon>
        <taxon>Metazoa</taxon>
        <taxon>Cnidaria</taxon>
        <taxon>Anthozoa</taxon>
        <taxon>Octocorallia</taxon>
        <taxon>Malacalcyonacea</taxon>
        <taxon>Plexauridae</taxon>
        <taxon>Paramuricea</taxon>
    </lineage>
</organism>
<gene>
    <name evidence="6" type="ORF">PACLA_8A004671</name>
</gene>
<evidence type="ECO:0000256" key="3">
    <source>
        <dbReference type="ARBA" id="ARBA00023002"/>
    </source>
</evidence>
<sequence length="209" mass="23226">MYGIVKKRFRTWAGATNENSAMLKSDLEPQSCKVLEHGPILKDVFHCRYFKINTVSDSVTVELCGALKNAVAIGAGMIDALECGANTKAAVIRLGMVEILSFVEKFYGDVKKETFFESCGVADLIATCYGGRNRKCAELFVRTGKSFEVIEKEILNGQKLQGPHTLHALYKILKENELTESFPLFTAISKVVYEGHPPPTLIDMLKDHF</sequence>
<dbReference type="GO" id="GO:0005829">
    <property type="term" value="C:cytosol"/>
    <property type="evidence" value="ECO:0007669"/>
    <property type="project" value="TreeGrafter"/>
</dbReference>
<name>A0A6S7IDK9_PARCT</name>
<evidence type="ECO:0000256" key="2">
    <source>
        <dbReference type="ARBA" id="ARBA00013218"/>
    </source>
</evidence>
<accession>A0A6S7IDK9</accession>
<evidence type="ECO:0000256" key="5">
    <source>
        <dbReference type="ARBA" id="ARBA00048683"/>
    </source>
</evidence>
<reference evidence="6" key="1">
    <citation type="submission" date="2020-04" db="EMBL/GenBank/DDBJ databases">
        <authorList>
            <person name="Alioto T."/>
            <person name="Alioto T."/>
            <person name="Gomez Garrido J."/>
        </authorList>
    </citation>
    <scope>NUCLEOTIDE SEQUENCE</scope>
    <source>
        <strain evidence="6">A484AB</strain>
    </source>
</reference>
<dbReference type="EC" id="1.1.1.8" evidence="2"/>
<dbReference type="InterPro" id="IPR006168">
    <property type="entry name" value="G3P_DH_NAD-dep"/>
</dbReference>
<dbReference type="InterPro" id="IPR013328">
    <property type="entry name" value="6PGD_dom2"/>
</dbReference>
<dbReference type="GO" id="GO:0141152">
    <property type="term" value="F:glycerol-3-phosphate dehydrogenase (NAD+) activity"/>
    <property type="evidence" value="ECO:0007669"/>
    <property type="project" value="UniProtKB-EC"/>
</dbReference>
<dbReference type="OrthoDB" id="10263760at2759"/>
<dbReference type="EMBL" id="CACRXK020008591">
    <property type="protein sequence ID" value="CAB4015123.1"/>
    <property type="molecule type" value="Genomic_DNA"/>
</dbReference>
<dbReference type="PANTHER" id="PTHR11728">
    <property type="entry name" value="GLYCEROL-3-PHOSPHATE DEHYDROGENASE"/>
    <property type="match status" value="1"/>
</dbReference>
<evidence type="ECO:0000313" key="6">
    <source>
        <dbReference type="EMBL" id="CAB4015123.1"/>
    </source>
</evidence>
<proteinExistence type="inferred from homology"/>
<comment type="catalytic activity">
    <reaction evidence="5">
        <text>sn-glycerol 3-phosphate + NAD(+) = dihydroxyacetone phosphate + NADH + H(+)</text>
        <dbReference type="Rhea" id="RHEA:11092"/>
        <dbReference type="ChEBI" id="CHEBI:15378"/>
        <dbReference type="ChEBI" id="CHEBI:57540"/>
        <dbReference type="ChEBI" id="CHEBI:57597"/>
        <dbReference type="ChEBI" id="CHEBI:57642"/>
        <dbReference type="ChEBI" id="CHEBI:57945"/>
        <dbReference type="EC" id="1.1.1.8"/>
    </reaction>
</comment>
<dbReference type="GO" id="GO:0006072">
    <property type="term" value="P:glycerol-3-phosphate metabolic process"/>
    <property type="evidence" value="ECO:0007669"/>
    <property type="project" value="InterPro"/>
</dbReference>
<dbReference type="SUPFAM" id="SSF48179">
    <property type="entry name" value="6-phosphogluconate dehydrogenase C-terminal domain-like"/>
    <property type="match status" value="1"/>
</dbReference>